<accession>A0A3P7MSD2</accession>
<keyword evidence="1" id="KW-0175">Coiled coil</keyword>
<feature type="region of interest" description="Disordered" evidence="2">
    <location>
        <begin position="64"/>
        <end position="94"/>
    </location>
</feature>
<feature type="coiled-coil region" evidence="1">
    <location>
        <begin position="5"/>
        <end position="39"/>
    </location>
</feature>
<protein>
    <submittedName>
        <fullName evidence="3">Uncharacterized protein</fullName>
    </submittedName>
</protein>
<keyword evidence="4" id="KW-1185">Reference proteome</keyword>
<dbReference type="Proteomes" id="UP000281553">
    <property type="component" value="Unassembled WGS sequence"/>
</dbReference>
<feature type="compositionally biased region" description="Basic and acidic residues" evidence="2">
    <location>
        <begin position="76"/>
        <end position="94"/>
    </location>
</feature>
<evidence type="ECO:0000313" key="3">
    <source>
        <dbReference type="EMBL" id="VDN32625.1"/>
    </source>
</evidence>
<dbReference type="AlphaFoldDB" id="A0A3P7MSD2"/>
<proteinExistence type="predicted"/>
<dbReference type="EMBL" id="UYRU01082441">
    <property type="protein sequence ID" value="VDN32625.1"/>
    <property type="molecule type" value="Genomic_DNA"/>
</dbReference>
<organism evidence="3 4">
    <name type="scientific">Dibothriocephalus latus</name>
    <name type="common">Fish tapeworm</name>
    <name type="synonym">Diphyllobothrium latum</name>
    <dbReference type="NCBI Taxonomy" id="60516"/>
    <lineage>
        <taxon>Eukaryota</taxon>
        <taxon>Metazoa</taxon>
        <taxon>Spiralia</taxon>
        <taxon>Lophotrochozoa</taxon>
        <taxon>Platyhelminthes</taxon>
        <taxon>Cestoda</taxon>
        <taxon>Eucestoda</taxon>
        <taxon>Diphyllobothriidea</taxon>
        <taxon>Diphyllobothriidae</taxon>
        <taxon>Dibothriocephalus</taxon>
    </lineage>
</organism>
<sequence length="94" mass="10911">MKVHLSEAEQRLQRISDEKGKLLEELEQVNKEHMALKQSKQLASQMEAAKKKDPDLYDRVISSANRSASHYQGQMDRLRSDLDDARNAAERMRE</sequence>
<evidence type="ECO:0000256" key="1">
    <source>
        <dbReference type="SAM" id="Coils"/>
    </source>
</evidence>
<name>A0A3P7MSD2_DIBLA</name>
<gene>
    <name evidence="3" type="ORF">DILT_LOCUS16017</name>
</gene>
<reference evidence="3 4" key="1">
    <citation type="submission" date="2018-11" db="EMBL/GenBank/DDBJ databases">
        <authorList>
            <consortium name="Pathogen Informatics"/>
        </authorList>
    </citation>
    <scope>NUCLEOTIDE SEQUENCE [LARGE SCALE GENOMIC DNA]</scope>
</reference>
<evidence type="ECO:0000313" key="4">
    <source>
        <dbReference type="Proteomes" id="UP000281553"/>
    </source>
</evidence>
<evidence type="ECO:0000256" key="2">
    <source>
        <dbReference type="SAM" id="MobiDB-lite"/>
    </source>
</evidence>